<evidence type="ECO:0000313" key="3">
    <source>
        <dbReference type="Proteomes" id="UP001180724"/>
    </source>
</evidence>
<keyword evidence="3" id="KW-1185">Reference proteome</keyword>
<dbReference type="RefSeq" id="WP_311570649.1">
    <property type="nucleotide sequence ID" value="NZ_JAVRFH010000002.1"/>
</dbReference>
<comment type="caution">
    <text evidence="2">The sequence shown here is derived from an EMBL/GenBank/DDBJ whole genome shotgun (WGS) entry which is preliminary data.</text>
</comment>
<evidence type="ECO:0000313" key="2">
    <source>
        <dbReference type="EMBL" id="MDT0609054.1"/>
    </source>
</evidence>
<organism evidence="2 3">
    <name type="scientific">Streptomyces lancefieldiae</name>
    <dbReference type="NCBI Taxonomy" id="3075520"/>
    <lineage>
        <taxon>Bacteria</taxon>
        <taxon>Bacillati</taxon>
        <taxon>Actinomycetota</taxon>
        <taxon>Actinomycetes</taxon>
        <taxon>Kitasatosporales</taxon>
        <taxon>Streptomycetaceae</taxon>
        <taxon>Streptomyces</taxon>
    </lineage>
</organism>
<keyword evidence="1" id="KW-0812">Transmembrane</keyword>
<name>A0ABU3AFU9_9ACTN</name>
<feature type="transmembrane region" description="Helical" evidence="1">
    <location>
        <begin position="34"/>
        <end position="57"/>
    </location>
</feature>
<evidence type="ECO:0000256" key="1">
    <source>
        <dbReference type="SAM" id="Phobius"/>
    </source>
</evidence>
<dbReference type="EMBL" id="JAVRFH010000002">
    <property type="protein sequence ID" value="MDT0609054.1"/>
    <property type="molecule type" value="Genomic_DNA"/>
</dbReference>
<sequence>MMSKVGAGALFLFCYVDALTVLAIGDWVSDVGPPLLYGSPAAFLAGFFSPAVHAAYLRYEKRGTDR</sequence>
<keyword evidence="1" id="KW-0472">Membrane</keyword>
<protein>
    <submittedName>
        <fullName evidence="2">Uncharacterized protein</fullName>
    </submittedName>
</protein>
<dbReference type="Proteomes" id="UP001180724">
    <property type="component" value="Unassembled WGS sequence"/>
</dbReference>
<gene>
    <name evidence="2" type="ORF">RM812_02180</name>
</gene>
<reference evidence="2" key="1">
    <citation type="submission" date="2024-05" db="EMBL/GenBank/DDBJ databases">
        <title>30 novel species of actinomycetes from the DSMZ collection.</title>
        <authorList>
            <person name="Nouioui I."/>
        </authorList>
    </citation>
    <scope>NUCLEOTIDE SEQUENCE</scope>
    <source>
        <strain evidence="2">DSM 40712</strain>
    </source>
</reference>
<keyword evidence="1" id="KW-1133">Transmembrane helix</keyword>
<proteinExistence type="predicted"/>
<accession>A0ABU3AFU9</accession>